<feature type="compositionally biased region" description="Basic and acidic residues" evidence="1">
    <location>
        <begin position="107"/>
        <end position="118"/>
    </location>
</feature>
<dbReference type="EMBL" id="FNNQ01000011">
    <property type="protein sequence ID" value="SDX15012.1"/>
    <property type="molecule type" value="Genomic_DNA"/>
</dbReference>
<dbReference type="PANTHER" id="PTHR34475:SF1">
    <property type="entry name" value="CYTOSKELETON PROTEIN RODZ"/>
    <property type="match status" value="1"/>
</dbReference>
<keyword evidence="2" id="KW-1133">Transmembrane helix</keyword>
<feature type="region of interest" description="Disordered" evidence="1">
    <location>
        <begin position="190"/>
        <end position="213"/>
    </location>
</feature>
<dbReference type="Pfam" id="PF13413">
    <property type="entry name" value="HTH_25"/>
    <property type="match status" value="1"/>
</dbReference>
<accession>A0A1H2ZC00</accession>
<dbReference type="Proteomes" id="UP000198534">
    <property type="component" value="Unassembled WGS sequence"/>
</dbReference>
<dbReference type="STRING" id="1048340.SAMN05444487_1117"/>
<sequence>MSAEIGHRLRQARESEGMGLLEVEQKTGIPQTHLMAMEAGDFSKFSSPYYARVSLRTYAIVMGLDSRSILNLYRQSYRADGTFIGGGVDSLNPSDLTPLSDWLQAEERRSLSTRRAEQEGSTDLFTDHIQSTLPPRRDPRFSGQAVEEVEGSTLGETPSSFSRLELPRSVSLPADLPDPNELGLSGTIESAASKEDNLPTEVEGKESQSESGRYFAKQAKKKSSSLGTWYTRFLIAWAILLIPAAIFVAFQVYGDDPPPKQPQKRAAKDQQKKTASNPKESKPILNPVDVGKGNLDQYELSNADKIDLKLKAKGECWIQVSGQEVGDQLKEKVLKKGEVFSFSYKKGNELWLKLGRPKDVEMTVNGLSVKTSYDKERKFRVTLLQ</sequence>
<feature type="compositionally biased region" description="Basic and acidic residues" evidence="1">
    <location>
        <begin position="192"/>
        <end position="208"/>
    </location>
</feature>
<proteinExistence type="predicted"/>
<dbReference type="OrthoDB" id="9797543at2"/>
<dbReference type="SUPFAM" id="SSF47413">
    <property type="entry name" value="lambda repressor-like DNA-binding domains"/>
    <property type="match status" value="1"/>
</dbReference>
<evidence type="ECO:0000256" key="2">
    <source>
        <dbReference type="SAM" id="Phobius"/>
    </source>
</evidence>
<dbReference type="RefSeq" id="WP_091740700.1">
    <property type="nucleotide sequence ID" value="NZ_FNNQ01000011.1"/>
</dbReference>
<dbReference type="InterPro" id="IPR025194">
    <property type="entry name" value="RodZ-like_C"/>
</dbReference>
<feature type="region of interest" description="Disordered" evidence="1">
    <location>
        <begin position="107"/>
        <end position="160"/>
    </location>
</feature>
<dbReference type="Pfam" id="PF13464">
    <property type="entry name" value="RodZ_C"/>
    <property type="match status" value="1"/>
</dbReference>
<dbReference type="Gene3D" id="1.10.260.40">
    <property type="entry name" value="lambda repressor-like DNA-binding domains"/>
    <property type="match status" value="1"/>
</dbReference>
<name>A0A1H2ZC00_9BACL</name>
<dbReference type="PANTHER" id="PTHR34475">
    <property type="match status" value="1"/>
</dbReference>
<evidence type="ECO:0000313" key="4">
    <source>
        <dbReference type="EMBL" id="SDX15012.1"/>
    </source>
</evidence>
<evidence type="ECO:0000313" key="5">
    <source>
        <dbReference type="Proteomes" id="UP000198534"/>
    </source>
</evidence>
<dbReference type="InterPro" id="IPR010982">
    <property type="entry name" value="Lambda_DNA-bd_dom_sf"/>
</dbReference>
<gene>
    <name evidence="4" type="ORF">SAMN05444487_1117</name>
</gene>
<evidence type="ECO:0000259" key="3">
    <source>
        <dbReference type="Pfam" id="PF13464"/>
    </source>
</evidence>
<organism evidence="4 5">
    <name type="scientific">Marininema mesophilum</name>
    <dbReference type="NCBI Taxonomy" id="1048340"/>
    <lineage>
        <taxon>Bacteria</taxon>
        <taxon>Bacillati</taxon>
        <taxon>Bacillota</taxon>
        <taxon>Bacilli</taxon>
        <taxon>Bacillales</taxon>
        <taxon>Thermoactinomycetaceae</taxon>
        <taxon>Marininema</taxon>
    </lineage>
</organism>
<dbReference type="InterPro" id="IPR050400">
    <property type="entry name" value="Bact_Cytoskel_RodZ"/>
</dbReference>
<dbReference type="AlphaFoldDB" id="A0A1H2ZC00"/>
<keyword evidence="5" id="KW-1185">Reference proteome</keyword>
<keyword evidence="2" id="KW-0812">Transmembrane</keyword>
<protein>
    <recommendedName>
        <fullName evidence="3">Cytoskeleton protein RodZ-like C-terminal domain-containing protein</fullName>
    </recommendedName>
</protein>
<keyword evidence="2" id="KW-0472">Membrane</keyword>
<reference evidence="4 5" key="1">
    <citation type="submission" date="2016-10" db="EMBL/GenBank/DDBJ databases">
        <authorList>
            <person name="de Groot N.N."/>
        </authorList>
    </citation>
    <scope>NUCLEOTIDE SEQUENCE [LARGE SCALE GENOMIC DNA]</scope>
    <source>
        <strain evidence="4 5">DSM 45610</strain>
    </source>
</reference>
<feature type="compositionally biased region" description="Polar residues" evidence="1">
    <location>
        <begin position="119"/>
        <end position="133"/>
    </location>
</feature>
<evidence type="ECO:0000256" key="1">
    <source>
        <dbReference type="SAM" id="MobiDB-lite"/>
    </source>
</evidence>
<feature type="transmembrane region" description="Helical" evidence="2">
    <location>
        <begin position="229"/>
        <end position="253"/>
    </location>
</feature>
<dbReference type="GO" id="GO:0003677">
    <property type="term" value="F:DNA binding"/>
    <property type="evidence" value="ECO:0007669"/>
    <property type="project" value="InterPro"/>
</dbReference>
<feature type="region of interest" description="Disordered" evidence="1">
    <location>
        <begin position="258"/>
        <end position="290"/>
    </location>
</feature>
<feature type="domain" description="Cytoskeleton protein RodZ-like C-terminal" evidence="3">
    <location>
        <begin position="310"/>
        <end position="372"/>
    </location>
</feature>